<accession>A0AAW0BA53</accession>
<proteinExistence type="predicted"/>
<dbReference type="Proteomes" id="UP001362999">
    <property type="component" value="Unassembled WGS sequence"/>
</dbReference>
<evidence type="ECO:0000313" key="2">
    <source>
        <dbReference type="Proteomes" id="UP001362999"/>
    </source>
</evidence>
<dbReference type="AlphaFoldDB" id="A0AAW0BA53"/>
<comment type="caution">
    <text evidence="1">The sequence shown here is derived from an EMBL/GenBank/DDBJ whole genome shotgun (WGS) entry which is preliminary data.</text>
</comment>
<reference evidence="1 2" key="1">
    <citation type="journal article" date="2024" name="J Genomics">
        <title>Draft genome sequencing and assembly of Favolaschia claudopus CIRM-BRFM 2984 isolated from oak limbs.</title>
        <authorList>
            <person name="Navarro D."/>
            <person name="Drula E."/>
            <person name="Chaduli D."/>
            <person name="Cazenave R."/>
            <person name="Ahrendt S."/>
            <person name="Wang J."/>
            <person name="Lipzen A."/>
            <person name="Daum C."/>
            <person name="Barry K."/>
            <person name="Grigoriev I.V."/>
            <person name="Favel A."/>
            <person name="Rosso M.N."/>
            <person name="Martin F."/>
        </authorList>
    </citation>
    <scope>NUCLEOTIDE SEQUENCE [LARGE SCALE GENOMIC DNA]</scope>
    <source>
        <strain evidence="1 2">CIRM-BRFM 2984</strain>
    </source>
</reference>
<protein>
    <submittedName>
        <fullName evidence="1">Uncharacterized protein</fullName>
    </submittedName>
</protein>
<dbReference type="EMBL" id="JAWWNJ010000036">
    <property type="protein sequence ID" value="KAK7023013.1"/>
    <property type="molecule type" value="Genomic_DNA"/>
</dbReference>
<organism evidence="1 2">
    <name type="scientific">Favolaschia claudopus</name>
    <dbReference type="NCBI Taxonomy" id="2862362"/>
    <lineage>
        <taxon>Eukaryota</taxon>
        <taxon>Fungi</taxon>
        <taxon>Dikarya</taxon>
        <taxon>Basidiomycota</taxon>
        <taxon>Agaricomycotina</taxon>
        <taxon>Agaricomycetes</taxon>
        <taxon>Agaricomycetidae</taxon>
        <taxon>Agaricales</taxon>
        <taxon>Marasmiineae</taxon>
        <taxon>Mycenaceae</taxon>
        <taxon>Favolaschia</taxon>
    </lineage>
</organism>
<name>A0AAW0BA53_9AGAR</name>
<evidence type="ECO:0000313" key="1">
    <source>
        <dbReference type="EMBL" id="KAK7023013.1"/>
    </source>
</evidence>
<keyword evidence="2" id="KW-1185">Reference proteome</keyword>
<gene>
    <name evidence="1" type="ORF">R3P38DRAFT_3194947</name>
</gene>
<sequence>MDDDQPQFPRSLALFRLRHSSTLGNLLVCTAHSAQSWPHGLTAPATYRSAFSSSPTLPLRRLLHLAHLRLSFCLQAGATLAAAPPYFPTAATTMRRSCTLGPPHKTVFDNFSVQAKYADLFRQNGASLCSSLQRRLAFLESMTFLFALLPTVHWPTVDNVSFDQPPVPLPSLTLTSHISGSFHKRLHFAPSVLHTFDCICYRLPTPALSRAPLLLCRASCHASPPYRISSSSPL</sequence>